<dbReference type="AlphaFoldDB" id="A0A1R1X8S1"/>
<dbReference type="Proteomes" id="UP000187429">
    <property type="component" value="Unassembled WGS sequence"/>
</dbReference>
<proteinExistence type="predicted"/>
<keyword evidence="2" id="KW-1185">Reference proteome</keyword>
<evidence type="ECO:0000313" key="2">
    <source>
        <dbReference type="Proteomes" id="UP000187429"/>
    </source>
</evidence>
<reference evidence="2" key="1">
    <citation type="submission" date="2017-01" db="EMBL/GenBank/DDBJ databases">
        <authorList>
            <person name="Wang Y."/>
            <person name="White M."/>
            <person name="Kvist S."/>
            <person name="Moncalvo J.-M."/>
        </authorList>
    </citation>
    <scope>NUCLEOTIDE SEQUENCE [LARGE SCALE GENOMIC DNA]</scope>
    <source>
        <strain evidence="2">ID-206-W2</strain>
    </source>
</reference>
<protein>
    <submittedName>
        <fullName evidence="1">Uncharacterized protein</fullName>
    </submittedName>
</protein>
<dbReference type="EMBL" id="LSSM01006320">
    <property type="protein sequence ID" value="OMJ11015.1"/>
    <property type="molecule type" value="Genomic_DNA"/>
</dbReference>
<organism evidence="1 2">
    <name type="scientific">Smittium culicis</name>
    <dbReference type="NCBI Taxonomy" id="133412"/>
    <lineage>
        <taxon>Eukaryota</taxon>
        <taxon>Fungi</taxon>
        <taxon>Fungi incertae sedis</taxon>
        <taxon>Zoopagomycota</taxon>
        <taxon>Kickxellomycotina</taxon>
        <taxon>Harpellomycetes</taxon>
        <taxon>Harpellales</taxon>
        <taxon>Legeriomycetaceae</taxon>
        <taxon>Smittium</taxon>
    </lineage>
</organism>
<gene>
    <name evidence="1" type="ORF">AYI69_g10022</name>
</gene>
<feature type="non-terminal residue" evidence="1">
    <location>
        <position position="35"/>
    </location>
</feature>
<comment type="caution">
    <text evidence="1">The sequence shown here is derived from an EMBL/GenBank/DDBJ whole genome shotgun (WGS) entry which is preliminary data.</text>
</comment>
<sequence>MLATSHKVVRVSHNRRIFTYVKKEKKKKKKHKGGA</sequence>
<name>A0A1R1X8S1_9FUNG</name>
<evidence type="ECO:0000313" key="1">
    <source>
        <dbReference type="EMBL" id="OMJ11015.1"/>
    </source>
</evidence>
<accession>A0A1R1X8S1</accession>